<dbReference type="EMBL" id="JBHSWE010000001">
    <property type="protein sequence ID" value="MFC6668962.1"/>
    <property type="molecule type" value="Genomic_DNA"/>
</dbReference>
<dbReference type="Proteomes" id="UP001596422">
    <property type="component" value="Unassembled WGS sequence"/>
</dbReference>
<feature type="compositionally biased region" description="Polar residues" evidence="1">
    <location>
        <begin position="124"/>
        <end position="143"/>
    </location>
</feature>
<evidence type="ECO:0000313" key="3">
    <source>
        <dbReference type="Proteomes" id="UP001596422"/>
    </source>
</evidence>
<evidence type="ECO:0000313" key="2">
    <source>
        <dbReference type="EMBL" id="MFC6668962.1"/>
    </source>
</evidence>
<dbReference type="RefSeq" id="WP_379907512.1">
    <property type="nucleotide sequence ID" value="NZ_JBHSWE010000001.1"/>
</dbReference>
<evidence type="ECO:0000256" key="1">
    <source>
        <dbReference type="SAM" id="MobiDB-lite"/>
    </source>
</evidence>
<feature type="region of interest" description="Disordered" evidence="1">
    <location>
        <begin position="28"/>
        <end position="47"/>
    </location>
</feature>
<feature type="compositionally biased region" description="Basic and acidic residues" evidence="1">
    <location>
        <begin position="76"/>
        <end position="86"/>
    </location>
</feature>
<reference evidence="3" key="1">
    <citation type="journal article" date="2019" name="Int. J. Syst. Evol. Microbiol.">
        <title>The Global Catalogue of Microorganisms (GCM) 10K type strain sequencing project: providing services to taxonomists for standard genome sequencing and annotation.</title>
        <authorList>
            <consortium name="The Broad Institute Genomics Platform"/>
            <consortium name="The Broad Institute Genome Sequencing Center for Infectious Disease"/>
            <person name="Wu L."/>
            <person name="Ma J."/>
        </authorList>
    </citation>
    <scope>NUCLEOTIDE SEQUENCE [LARGE SCALE GENOMIC DNA]</scope>
    <source>
        <strain evidence="3">NBRC 111756</strain>
    </source>
</reference>
<accession>A0ABW1ZTA4</accession>
<feature type="region of interest" description="Disordered" evidence="1">
    <location>
        <begin position="62"/>
        <end position="88"/>
    </location>
</feature>
<organism evidence="2 3">
    <name type="scientific">Marinobacterium aestuariivivens</name>
    <dbReference type="NCBI Taxonomy" id="1698799"/>
    <lineage>
        <taxon>Bacteria</taxon>
        <taxon>Pseudomonadati</taxon>
        <taxon>Pseudomonadota</taxon>
        <taxon>Gammaproteobacteria</taxon>
        <taxon>Oceanospirillales</taxon>
        <taxon>Oceanospirillaceae</taxon>
        <taxon>Marinobacterium</taxon>
    </lineage>
</organism>
<proteinExistence type="predicted"/>
<name>A0ABW1ZTA4_9GAMM</name>
<feature type="region of interest" description="Disordered" evidence="1">
    <location>
        <begin position="121"/>
        <end position="143"/>
    </location>
</feature>
<comment type="caution">
    <text evidence="2">The sequence shown here is derived from an EMBL/GenBank/DDBJ whole genome shotgun (WGS) entry which is preliminary data.</text>
</comment>
<protein>
    <submittedName>
        <fullName evidence="2">Uncharacterized protein</fullName>
    </submittedName>
</protein>
<keyword evidence="3" id="KW-1185">Reference proteome</keyword>
<sequence>MTGGGNDTAGIFENGAAGWDGTFAEDLITPTATNGNGNGKGKKTQQLNGVALDPYRYTMGGQAGANTALQPQPKGEWTHSNHDSPDNLKFTFHAGTASAPDGTEIDEIICTDAGFCFPPGLRPTSRSTSSVLAPSRISTGRAA</sequence>
<gene>
    <name evidence="2" type="ORF">ACFQDL_01705</name>
</gene>